<evidence type="ECO:0000256" key="8">
    <source>
        <dbReference type="ARBA" id="ARBA00023026"/>
    </source>
</evidence>
<dbReference type="Pfam" id="PF02518">
    <property type="entry name" value="HATPase_c"/>
    <property type="match status" value="1"/>
</dbReference>
<dbReference type="InterPro" id="IPR000700">
    <property type="entry name" value="PAS-assoc_C"/>
</dbReference>
<keyword evidence="9" id="KW-0175">Coiled coil</keyword>
<keyword evidence="4" id="KW-0808">Transferase</keyword>
<evidence type="ECO:0000313" key="14">
    <source>
        <dbReference type="Proteomes" id="UP000239772"/>
    </source>
</evidence>
<evidence type="ECO:0000259" key="10">
    <source>
        <dbReference type="PROSITE" id="PS50109"/>
    </source>
</evidence>
<dbReference type="SUPFAM" id="SSF55785">
    <property type="entry name" value="PYP-like sensor domain (PAS domain)"/>
    <property type="match status" value="1"/>
</dbReference>
<evidence type="ECO:0000256" key="6">
    <source>
        <dbReference type="ARBA" id="ARBA00022777"/>
    </source>
</evidence>
<dbReference type="PANTHER" id="PTHR41523">
    <property type="entry name" value="TWO-COMPONENT SYSTEM SENSOR PROTEIN"/>
    <property type="match status" value="1"/>
</dbReference>
<feature type="coiled-coil region" evidence="9">
    <location>
        <begin position="119"/>
        <end position="146"/>
    </location>
</feature>
<sequence>MDSGHRFQELADHAPVLIWRVGPDMACNYVNVPRLEFTGRPLGEELGEGWYDVIHPEDVDRCRRHFRSAFDLRREFKMDYRLRRHDGVYRWVLDTGRAFFDAQGRFAGYLGSCVDITDRKEAEVRAAQALAEARRALRQRDVLLAEVHHRVKNNLQVILSLIALKARDVQDDDCREALESVGRRVQAIGVIQQELHEDDDVSSIGLLDYINRLLPPLMMIHHGDRAALTVNGENAPIDLATATLMGMILAELTANAFNHAFAAGAGAISVEIGRNQLGRLQITMQDSGPGFGDEARPHGIGLKLVRNLARQGRIEIECERGAGARWTLVLPSERSWASA</sequence>
<feature type="domain" description="PAS" evidence="11">
    <location>
        <begin position="3"/>
        <end position="73"/>
    </location>
</feature>
<feature type="domain" description="Histidine kinase" evidence="10">
    <location>
        <begin position="146"/>
        <end position="334"/>
    </location>
</feature>
<dbReference type="PANTHER" id="PTHR41523:SF8">
    <property type="entry name" value="ETHYLENE RESPONSE SENSOR PROTEIN"/>
    <property type="match status" value="1"/>
</dbReference>
<dbReference type="Gene3D" id="3.30.450.20">
    <property type="entry name" value="PAS domain"/>
    <property type="match status" value="1"/>
</dbReference>
<evidence type="ECO:0000259" key="12">
    <source>
        <dbReference type="PROSITE" id="PS50113"/>
    </source>
</evidence>
<comment type="catalytic activity">
    <reaction evidence="1">
        <text>ATP + protein L-histidine = ADP + protein N-phospho-L-histidine.</text>
        <dbReference type="EC" id="2.7.13.3"/>
    </reaction>
</comment>
<dbReference type="InterPro" id="IPR000014">
    <property type="entry name" value="PAS"/>
</dbReference>
<dbReference type="PROSITE" id="PS50112">
    <property type="entry name" value="PAS"/>
    <property type="match status" value="1"/>
</dbReference>
<dbReference type="AlphaFoldDB" id="A0A2T1HU66"/>
<reference evidence="14" key="1">
    <citation type="submission" date="2018-03" db="EMBL/GenBank/DDBJ databases">
        <authorList>
            <person name="Sun L."/>
            <person name="Liu H."/>
            <person name="Chen W."/>
            <person name="Huang K."/>
            <person name="Liu W."/>
            <person name="Gao X."/>
        </authorList>
    </citation>
    <scope>NUCLEOTIDE SEQUENCE [LARGE SCALE GENOMIC DNA]</scope>
    <source>
        <strain evidence="14">SH9</strain>
    </source>
</reference>
<evidence type="ECO:0000313" key="13">
    <source>
        <dbReference type="EMBL" id="PSC05168.1"/>
    </source>
</evidence>
<dbReference type="PROSITE" id="PS50109">
    <property type="entry name" value="HIS_KIN"/>
    <property type="match status" value="1"/>
</dbReference>
<evidence type="ECO:0000256" key="5">
    <source>
        <dbReference type="ARBA" id="ARBA00022741"/>
    </source>
</evidence>
<gene>
    <name evidence="13" type="ORF">SLNSH_10155</name>
</gene>
<keyword evidence="7" id="KW-0067">ATP-binding</keyword>
<comment type="caution">
    <text evidence="13">The sequence shown here is derived from an EMBL/GenBank/DDBJ whole genome shotgun (WGS) entry which is preliminary data.</text>
</comment>
<proteinExistence type="predicted"/>
<evidence type="ECO:0000256" key="9">
    <source>
        <dbReference type="SAM" id="Coils"/>
    </source>
</evidence>
<keyword evidence="8" id="KW-0843">Virulence</keyword>
<dbReference type="SMART" id="SM00086">
    <property type="entry name" value="PAC"/>
    <property type="match status" value="1"/>
</dbReference>
<dbReference type="SUPFAM" id="SSF55874">
    <property type="entry name" value="ATPase domain of HSP90 chaperone/DNA topoisomerase II/histidine kinase"/>
    <property type="match status" value="1"/>
</dbReference>
<dbReference type="PROSITE" id="PS50113">
    <property type="entry name" value="PAC"/>
    <property type="match status" value="1"/>
</dbReference>
<keyword evidence="3" id="KW-0597">Phosphoprotein</keyword>
<dbReference type="GO" id="GO:0005524">
    <property type="term" value="F:ATP binding"/>
    <property type="evidence" value="ECO:0007669"/>
    <property type="project" value="UniProtKB-KW"/>
</dbReference>
<organism evidence="13 14">
    <name type="scientific">Alsobacter soli</name>
    <dbReference type="NCBI Taxonomy" id="2109933"/>
    <lineage>
        <taxon>Bacteria</taxon>
        <taxon>Pseudomonadati</taxon>
        <taxon>Pseudomonadota</taxon>
        <taxon>Alphaproteobacteria</taxon>
        <taxon>Hyphomicrobiales</taxon>
        <taxon>Alsobacteraceae</taxon>
        <taxon>Alsobacter</taxon>
    </lineage>
</organism>
<dbReference type="GO" id="GO:0004673">
    <property type="term" value="F:protein histidine kinase activity"/>
    <property type="evidence" value="ECO:0007669"/>
    <property type="project" value="UniProtKB-EC"/>
</dbReference>
<dbReference type="OrthoDB" id="7979512at2"/>
<dbReference type="SMART" id="SM00091">
    <property type="entry name" value="PAS"/>
    <property type="match status" value="1"/>
</dbReference>
<dbReference type="InterPro" id="IPR011495">
    <property type="entry name" value="Sig_transdc_His_kin_sub2_dim/P"/>
</dbReference>
<evidence type="ECO:0000256" key="2">
    <source>
        <dbReference type="ARBA" id="ARBA00012438"/>
    </source>
</evidence>
<protein>
    <recommendedName>
        <fullName evidence="2">histidine kinase</fullName>
        <ecNumber evidence="2">2.7.13.3</ecNumber>
    </recommendedName>
</protein>
<keyword evidence="14" id="KW-1185">Reference proteome</keyword>
<accession>A0A2T1HU66</accession>
<dbReference type="Gene3D" id="3.30.565.10">
    <property type="entry name" value="Histidine kinase-like ATPase, C-terminal domain"/>
    <property type="match status" value="1"/>
</dbReference>
<feature type="domain" description="PAC" evidence="12">
    <location>
        <begin position="76"/>
        <end position="128"/>
    </location>
</feature>
<keyword evidence="5" id="KW-0547">Nucleotide-binding</keyword>
<dbReference type="InterPro" id="IPR035965">
    <property type="entry name" value="PAS-like_dom_sf"/>
</dbReference>
<dbReference type="NCBIfam" id="TIGR00229">
    <property type="entry name" value="sensory_box"/>
    <property type="match status" value="1"/>
</dbReference>
<dbReference type="Pfam" id="PF07568">
    <property type="entry name" value="HisKA_2"/>
    <property type="match status" value="1"/>
</dbReference>
<evidence type="ECO:0000256" key="4">
    <source>
        <dbReference type="ARBA" id="ARBA00022679"/>
    </source>
</evidence>
<dbReference type="EMBL" id="PVZS01000009">
    <property type="protein sequence ID" value="PSC05168.1"/>
    <property type="molecule type" value="Genomic_DNA"/>
</dbReference>
<dbReference type="InterPro" id="IPR036890">
    <property type="entry name" value="HATPase_C_sf"/>
</dbReference>
<keyword evidence="6 13" id="KW-0418">Kinase</keyword>
<dbReference type="InterPro" id="IPR003594">
    <property type="entry name" value="HATPase_dom"/>
</dbReference>
<dbReference type="RefSeq" id="WP_106336666.1">
    <property type="nucleotide sequence ID" value="NZ_PVZS01000009.1"/>
</dbReference>
<dbReference type="SMART" id="SM00387">
    <property type="entry name" value="HATPase_c"/>
    <property type="match status" value="1"/>
</dbReference>
<dbReference type="InterPro" id="IPR005467">
    <property type="entry name" value="His_kinase_dom"/>
</dbReference>
<dbReference type="CDD" id="cd00130">
    <property type="entry name" value="PAS"/>
    <property type="match status" value="1"/>
</dbReference>
<dbReference type="InterPro" id="IPR001610">
    <property type="entry name" value="PAC"/>
</dbReference>
<dbReference type="Pfam" id="PF08447">
    <property type="entry name" value="PAS_3"/>
    <property type="match status" value="1"/>
</dbReference>
<name>A0A2T1HU66_9HYPH</name>
<evidence type="ECO:0000259" key="11">
    <source>
        <dbReference type="PROSITE" id="PS50112"/>
    </source>
</evidence>
<dbReference type="FunFam" id="3.30.450.20:FF:000099">
    <property type="entry name" value="Sensory box sensor histidine kinase"/>
    <property type="match status" value="1"/>
</dbReference>
<evidence type="ECO:0000256" key="3">
    <source>
        <dbReference type="ARBA" id="ARBA00022553"/>
    </source>
</evidence>
<dbReference type="InterPro" id="IPR013655">
    <property type="entry name" value="PAS_fold_3"/>
</dbReference>
<evidence type="ECO:0000256" key="1">
    <source>
        <dbReference type="ARBA" id="ARBA00000085"/>
    </source>
</evidence>
<dbReference type="EC" id="2.7.13.3" evidence="2"/>
<evidence type="ECO:0000256" key="7">
    <source>
        <dbReference type="ARBA" id="ARBA00022840"/>
    </source>
</evidence>
<dbReference type="Proteomes" id="UP000239772">
    <property type="component" value="Unassembled WGS sequence"/>
</dbReference>